<evidence type="ECO:0000313" key="3">
    <source>
        <dbReference type="Proteomes" id="UP001327560"/>
    </source>
</evidence>
<proteinExistence type="predicted"/>
<keyword evidence="1" id="KW-1133">Transmembrane helix</keyword>
<dbReference type="InterPro" id="IPR029058">
    <property type="entry name" value="AB_hydrolase_fold"/>
</dbReference>
<protein>
    <submittedName>
        <fullName evidence="2">Uncharacterized protein</fullName>
    </submittedName>
</protein>
<feature type="transmembrane region" description="Helical" evidence="1">
    <location>
        <begin position="20"/>
        <end position="36"/>
    </location>
</feature>
<dbReference type="SUPFAM" id="SSF53474">
    <property type="entry name" value="alpha/beta-Hydrolases"/>
    <property type="match status" value="1"/>
</dbReference>
<dbReference type="Gene3D" id="3.40.50.1820">
    <property type="entry name" value="alpha/beta hydrolase"/>
    <property type="match status" value="1"/>
</dbReference>
<evidence type="ECO:0000313" key="2">
    <source>
        <dbReference type="EMBL" id="WOL12394.1"/>
    </source>
</evidence>
<dbReference type="PANTHER" id="PTHR35128:SF1">
    <property type="entry name" value="SECRETION-REGULATING GUANINE NUCLEOTIDE EXCHANGE FACTOR"/>
    <property type="match status" value="1"/>
</dbReference>
<accession>A0AAQ3KQ90</accession>
<name>A0AAQ3KQ90_9LILI</name>
<keyword evidence="3" id="KW-1185">Reference proteome</keyword>
<dbReference type="PANTHER" id="PTHR35128">
    <property type="entry name" value="SECRETION-REGULATING GUANINE NUCLEOTIDE EXCHANGE FACTOR"/>
    <property type="match status" value="1"/>
</dbReference>
<dbReference type="Proteomes" id="UP001327560">
    <property type="component" value="Chromosome 6"/>
</dbReference>
<dbReference type="EMBL" id="CP136895">
    <property type="protein sequence ID" value="WOL12394.1"/>
    <property type="molecule type" value="Genomic_DNA"/>
</dbReference>
<organism evidence="2 3">
    <name type="scientific">Canna indica</name>
    <name type="common">Indian-shot</name>
    <dbReference type="NCBI Taxonomy" id="4628"/>
    <lineage>
        <taxon>Eukaryota</taxon>
        <taxon>Viridiplantae</taxon>
        <taxon>Streptophyta</taxon>
        <taxon>Embryophyta</taxon>
        <taxon>Tracheophyta</taxon>
        <taxon>Spermatophyta</taxon>
        <taxon>Magnoliopsida</taxon>
        <taxon>Liliopsida</taxon>
        <taxon>Zingiberales</taxon>
        <taxon>Cannaceae</taxon>
        <taxon>Canna</taxon>
    </lineage>
</organism>
<keyword evidence="1" id="KW-0472">Membrane</keyword>
<reference evidence="2 3" key="1">
    <citation type="submission" date="2023-10" db="EMBL/GenBank/DDBJ databases">
        <title>Chromosome-scale genome assembly provides insights into flower coloration mechanisms of Canna indica.</title>
        <authorList>
            <person name="Li C."/>
        </authorList>
    </citation>
    <scope>NUCLEOTIDE SEQUENCE [LARGE SCALE GENOMIC DNA]</scope>
    <source>
        <tissue evidence="2">Flower</tissue>
    </source>
</reference>
<dbReference type="AlphaFoldDB" id="A0AAQ3KQ90"/>
<evidence type="ECO:0000256" key="1">
    <source>
        <dbReference type="SAM" id="Phobius"/>
    </source>
</evidence>
<gene>
    <name evidence="2" type="ORF">Cni_G21161</name>
</gene>
<sequence length="343" mass="39383">MWNRMHKPSKLFYGAGKWRAIALASVVLITITYVVINREKSNPASGLINPKKASFQSSIQFRPSLELLNGTDVIWQIPNSPKAALFIAHGCGVRAANFWDNYPGCLNCTGLPEERIFVLRALERKFAVLTISSLDRCWSFEETKNVKWIIKWWIVTNELGRLPIVAMGASSGGYFVSALAAEMRFSSITVMIAEGMFQSMGVPKDYPPTLFVHMPKDQFSMKKIQFSMRVLRQNGVPVKEIRCMQFPLYPDLFSDRIPGLNHTVSSKLYDIFSHKRFIDGNGYMKHDGRQTQWKEAVIQRNIIPENYQLLNHIEEELNLAFAYHEMTSFQADEILDWFESHMN</sequence>
<keyword evidence="1" id="KW-0812">Transmembrane</keyword>